<comment type="caution">
    <text evidence="2">The sequence shown here is derived from an EMBL/GenBank/DDBJ whole genome shotgun (WGS) entry which is preliminary data.</text>
</comment>
<accession>A0A0A0HN55</accession>
<evidence type="ECO:0000256" key="1">
    <source>
        <dbReference type="SAM" id="SignalP"/>
    </source>
</evidence>
<organism evidence="2 3">
    <name type="scientific">Roseovarius mucosus DSM 17069</name>
    <dbReference type="NCBI Taxonomy" id="1288298"/>
    <lineage>
        <taxon>Bacteria</taxon>
        <taxon>Pseudomonadati</taxon>
        <taxon>Pseudomonadota</taxon>
        <taxon>Alphaproteobacteria</taxon>
        <taxon>Rhodobacterales</taxon>
        <taxon>Roseobacteraceae</taxon>
        <taxon>Roseovarius</taxon>
    </lineage>
</organism>
<evidence type="ECO:0000313" key="2">
    <source>
        <dbReference type="EMBL" id="KGM87543.1"/>
    </source>
</evidence>
<dbReference type="RefSeq" id="WP_037273346.1">
    <property type="nucleotide sequence ID" value="NZ_KN293980.1"/>
</dbReference>
<dbReference type="OrthoDB" id="8451541at2"/>
<dbReference type="eggNOG" id="ENOG5032ZUG">
    <property type="taxonomic scope" value="Bacteria"/>
</dbReference>
<dbReference type="EMBL" id="AONH01000013">
    <property type="protein sequence ID" value="KGM87543.1"/>
    <property type="molecule type" value="Genomic_DNA"/>
</dbReference>
<evidence type="ECO:0000313" key="3">
    <source>
        <dbReference type="Proteomes" id="UP000030021"/>
    </source>
</evidence>
<feature type="signal peptide" evidence="1">
    <location>
        <begin position="1"/>
        <end position="19"/>
    </location>
</feature>
<dbReference type="HOGENOM" id="CLU_139174_0_0_5"/>
<proteinExistence type="predicted"/>
<dbReference type="PROSITE" id="PS51257">
    <property type="entry name" value="PROKAR_LIPOPROTEIN"/>
    <property type="match status" value="1"/>
</dbReference>
<dbReference type="Proteomes" id="UP000030021">
    <property type="component" value="Unassembled WGS sequence"/>
</dbReference>
<dbReference type="STRING" id="215743.ROSMUCSMR3_02972"/>
<evidence type="ECO:0008006" key="4">
    <source>
        <dbReference type="Google" id="ProtNLM"/>
    </source>
</evidence>
<reference evidence="2 3" key="1">
    <citation type="submission" date="2013-01" db="EMBL/GenBank/DDBJ databases">
        <authorList>
            <person name="Fiebig A."/>
            <person name="Goeker M."/>
            <person name="Klenk H.-P.P."/>
        </authorList>
    </citation>
    <scope>NUCLEOTIDE SEQUENCE [LARGE SCALE GENOMIC DNA]</scope>
    <source>
        <strain evidence="2 3">DSM 17069</strain>
    </source>
</reference>
<dbReference type="PATRIC" id="fig|1288298.3.peg.2292"/>
<sequence length="161" mass="17166">MIRAAVLALGCALGGPALALSCLPPDVAETYRRAAEAEETYIVAQGRLTFDPARLPSTDMIPQQKPAHTLIPARLTGQALTKSGFDQAFDRAITLDVQCFGPWCASAVPGTEYLGFLERRDGGYVLTVDPCGGMGHPDPTPAMLDKALECLQGGSCMRTRR</sequence>
<gene>
    <name evidence="2" type="ORF">rosmuc_02279</name>
</gene>
<name>A0A0A0HN55_9RHOB</name>
<dbReference type="AlphaFoldDB" id="A0A0A0HN55"/>
<keyword evidence="1" id="KW-0732">Signal</keyword>
<protein>
    <recommendedName>
        <fullName evidence="4">Lipoprotein</fullName>
    </recommendedName>
</protein>
<feature type="chain" id="PRO_5001970167" description="Lipoprotein" evidence="1">
    <location>
        <begin position="20"/>
        <end position="161"/>
    </location>
</feature>